<accession>A0A9P8Q8F8</accession>
<comment type="caution">
    <text evidence="1">The sequence shown here is derived from an EMBL/GenBank/DDBJ whole genome shotgun (WGS) entry which is preliminary data.</text>
</comment>
<dbReference type="AlphaFoldDB" id="A0A9P8Q8F8"/>
<protein>
    <submittedName>
        <fullName evidence="1">Uncharacterized protein</fullName>
    </submittedName>
</protein>
<gene>
    <name evidence="1" type="ORF">WICPIJ_004051</name>
</gene>
<evidence type="ECO:0000313" key="1">
    <source>
        <dbReference type="EMBL" id="KAH3684972.1"/>
    </source>
</evidence>
<evidence type="ECO:0000313" key="2">
    <source>
        <dbReference type="Proteomes" id="UP000774326"/>
    </source>
</evidence>
<sequence length="139" mass="15123">MIQAWKPIQEWAKMVTDKTASNTGAKEPVTNGTTVKGTKPMAINLSVVQCKEPWVLEACGGIAEEREATGPVSEPPEVPIVILEMSFEAPAEDSVSLAKELSILIFSISNEFLISSRYSLAFAIFNLNFANFSNRSLSV</sequence>
<name>A0A9P8Q8F8_WICPI</name>
<organism evidence="1 2">
    <name type="scientific">Wickerhamomyces pijperi</name>
    <name type="common">Yeast</name>
    <name type="synonym">Pichia pijperi</name>
    <dbReference type="NCBI Taxonomy" id="599730"/>
    <lineage>
        <taxon>Eukaryota</taxon>
        <taxon>Fungi</taxon>
        <taxon>Dikarya</taxon>
        <taxon>Ascomycota</taxon>
        <taxon>Saccharomycotina</taxon>
        <taxon>Saccharomycetes</taxon>
        <taxon>Phaffomycetales</taxon>
        <taxon>Wickerhamomycetaceae</taxon>
        <taxon>Wickerhamomyces</taxon>
    </lineage>
</organism>
<dbReference type="Proteomes" id="UP000774326">
    <property type="component" value="Unassembled WGS sequence"/>
</dbReference>
<proteinExistence type="predicted"/>
<reference evidence="1" key="1">
    <citation type="journal article" date="2021" name="Open Biol.">
        <title>Shared evolutionary footprints suggest mitochondrial oxidative damage underlies multiple complex I losses in fungi.</title>
        <authorList>
            <person name="Schikora-Tamarit M.A."/>
            <person name="Marcet-Houben M."/>
            <person name="Nosek J."/>
            <person name="Gabaldon T."/>
        </authorList>
    </citation>
    <scope>NUCLEOTIDE SEQUENCE</scope>
    <source>
        <strain evidence="1">CBS2887</strain>
    </source>
</reference>
<keyword evidence="2" id="KW-1185">Reference proteome</keyword>
<dbReference type="EMBL" id="JAEUBG010002243">
    <property type="protein sequence ID" value="KAH3684972.1"/>
    <property type="molecule type" value="Genomic_DNA"/>
</dbReference>
<reference evidence="1" key="2">
    <citation type="submission" date="2021-01" db="EMBL/GenBank/DDBJ databases">
        <authorList>
            <person name="Schikora-Tamarit M.A."/>
        </authorList>
    </citation>
    <scope>NUCLEOTIDE SEQUENCE</scope>
    <source>
        <strain evidence="1">CBS2887</strain>
    </source>
</reference>